<keyword evidence="1" id="KW-0678">Repressor</keyword>
<keyword evidence="4" id="KW-0804">Transcription</keyword>
<dbReference type="EMBL" id="MZGV01000017">
    <property type="protein sequence ID" value="OPJ62143.1"/>
    <property type="molecule type" value="Genomic_DNA"/>
</dbReference>
<dbReference type="GO" id="GO:0003677">
    <property type="term" value="F:DNA binding"/>
    <property type="evidence" value="ECO:0007669"/>
    <property type="project" value="UniProtKB-KW"/>
</dbReference>
<name>A0A1V4IQG4_9CLOT</name>
<dbReference type="OrthoDB" id="9811174at2"/>
<gene>
    <name evidence="6" type="primary">adhR_2</name>
    <name evidence="6" type="ORF">CLORY_19660</name>
</gene>
<evidence type="ECO:0000256" key="1">
    <source>
        <dbReference type="ARBA" id="ARBA00022491"/>
    </source>
</evidence>
<dbReference type="PANTHER" id="PTHR30204:SF69">
    <property type="entry name" value="MERR-FAMILY TRANSCRIPTIONAL REGULATOR"/>
    <property type="match status" value="1"/>
</dbReference>
<dbReference type="InterPro" id="IPR047057">
    <property type="entry name" value="MerR_fam"/>
</dbReference>
<dbReference type="RefSeq" id="WP_079423774.1">
    <property type="nucleotide sequence ID" value="NZ_MZGV01000017.1"/>
</dbReference>
<dbReference type="Gene3D" id="1.10.1660.10">
    <property type="match status" value="1"/>
</dbReference>
<dbReference type="Proteomes" id="UP000190080">
    <property type="component" value="Unassembled WGS sequence"/>
</dbReference>
<dbReference type="Pfam" id="PF13411">
    <property type="entry name" value="MerR_1"/>
    <property type="match status" value="1"/>
</dbReference>
<evidence type="ECO:0000259" key="5">
    <source>
        <dbReference type="PROSITE" id="PS50937"/>
    </source>
</evidence>
<dbReference type="InterPro" id="IPR009061">
    <property type="entry name" value="DNA-bd_dom_put_sf"/>
</dbReference>
<sequence length="128" mass="15037">MYIGEFSNKTGLSIDTLRYYDKLGILCPEKLNGKRQYYECDIEIAKSIKKLRHIGFSLKDIGSIVNFDKVFDNCEPNSKEFINIVNSLKELLQDKYKYILKLEQDIAESRKSIEKMLAKLDIINEYKR</sequence>
<dbReference type="PANTHER" id="PTHR30204">
    <property type="entry name" value="REDOX-CYCLING DRUG-SENSING TRANSCRIPTIONAL ACTIVATOR SOXR"/>
    <property type="match status" value="1"/>
</dbReference>
<dbReference type="STRING" id="1450648.CLORY_19660"/>
<evidence type="ECO:0000256" key="3">
    <source>
        <dbReference type="ARBA" id="ARBA00023125"/>
    </source>
</evidence>
<keyword evidence="7" id="KW-1185">Reference proteome</keyword>
<dbReference type="PROSITE" id="PS00552">
    <property type="entry name" value="HTH_MERR_1"/>
    <property type="match status" value="1"/>
</dbReference>
<evidence type="ECO:0000313" key="7">
    <source>
        <dbReference type="Proteomes" id="UP000190080"/>
    </source>
</evidence>
<keyword evidence="3" id="KW-0238">DNA-binding</keyword>
<dbReference type="SUPFAM" id="SSF46955">
    <property type="entry name" value="Putative DNA-binding domain"/>
    <property type="match status" value="1"/>
</dbReference>
<evidence type="ECO:0000313" key="6">
    <source>
        <dbReference type="EMBL" id="OPJ62143.1"/>
    </source>
</evidence>
<dbReference type="InterPro" id="IPR000551">
    <property type="entry name" value="MerR-type_HTH_dom"/>
</dbReference>
<dbReference type="PROSITE" id="PS50937">
    <property type="entry name" value="HTH_MERR_2"/>
    <property type="match status" value="1"/>
</dbReference>
<dbReference type="SMART" id="SM00422">
    <property type="entry name" value="HTH_MERR"/>
    <property type="match status" value="1"/>
</dbReference>
<evidence type="ECO:0000256" key="2">
    <source>
        <dbReference type="ARBA" id="ARBA00023015"/>
    </source>
</evidence>
<feature type="domain" description="HTH merR-type" evidence="5">
    <location>
        <begin position="1"/>
        <end position="67"/>
    </location>
</feature>
<accession>A0A1V4IQG4</accession>
<protein>
    <submittedName>
        <fullName evidence="6">HTH-type transcriptional regulator AdhR</fullName>
    </submittedName>
</protein>
<comment type="caution">
    <text evidence="6">The sequence shown here is derived from an EMBL/GenBank/DDBJ whole genome shotgun (WGS) entry which is preliminary data.</text>
</comment>
<proteinExistence type="predicted"/>
<keyword evidence="2" id="KW-0805">Transcription regulation</keyword>
<reference evidence="6 7" key="1">
    <citation type="submission" date="2017-03" db="EMBL/GenBank/DDBJ databases">
        <title>Genome sequence of Clostridium oryzae DSM 28571.</title>
        <authorList>
            <person name="Poehlein A."/>
            <person name="Daniel R."/>
        </authorList>
    </citation>
    <scope>NUCLEOTIDE SEQUENCE [LARGE SCALE GENOMIC DNA]</scope>
    <source>
        <strain evidence="6 7">DSM 28571</strain>
    </source>
</reference>
<dbReference type="GO" id="GO:0003700">
    <property type="term" value="F:DNA-binding transcription factor activity"/>
    <property type="evidence" value="ECO:0007669"/>
    <property type="project" value="InterPro"/>
</dbReference>
<evidence type="ECO:0000256" key="4">
    <source>
        <dbReference type="ARBA" id="ARBA00023163"/>
    </source>
</evidence>
<dbReference type="AlphaFoldDB" id="A0A1V4IQG4"/>
<organism evidence="6 7">
    <name type="scientific">Clostridium oryzae</name>
    <dbReference type="NCBI Taxonomy" id="1450648"/>
    <lineage>
        <taxon>Bacteria</taxon>
        <taxon>Bacillati</taxon>
        <taxon>Bacillota</taxon>
        <taxon>Clostridia</taxon>
        <taxon>Eubacteriales</taxon>
        <taxon>Clostridiaceae</taxon>
        <taxon>Clostridium</taxon>
    </lineage>
</organism>